<dbReference type="PROSITE" id="PS00198">
    <property type="entry name" value="4FE4S_FER_1"/>
    <property type="match status" value="1"/>
</dbReference>
<evidence type="ECO:0000256" key="2">
    <source>
        <dbReference type="ARBA" id="ARBA00022723"/>
    </source>
</evidence>
<dbReference type="PANTHER" id="PTHR43177">
    <property type="entry name" value="PROTEIN NRFC"/>
    <property type="match status" value="1"/>
</dbReference>
<accession>A0A7C9NC92</accession>
<dbReference type="InterPro" id="IPR017900">
    <property type="entry name" value="4Fe4S_Fe_S_CS"/>
</dbReference>
<dbReference type="AlphaFoldDB" id="A0A7C9NC92"/>
<feature type="domain" description="4Fe-4S ferredoxin-type" evidence="6">
    <location>
        <begin position="52"/>
        <end position="83"/>
    </location>
</feature>
<dbReference type="EMBL" id="QWKH01000022">
    <property type="protein sequence ID" value="NBI34328.1"/>
    <property type="molecule type" value="Genomic_DNA"/>
</dbReference>
<evidence type="ECO:0000256" key="5">
    <source>
        <dbReference type="SAM" id="MobiDB-lite"/>
    </source>
</evidence>
<sequence length="194" mass="20541">MVIDLKTCIGCHACSVACKVNNNLPVDLWYNRVLTDGGAYMDTASGTYPNDVHREHIPITCQHCSNAPCATVCPTGATSILENGVVAVDAEQCIGCGSCIEACPYDVRTLIKEEPKFVMDFALGDWDAPEHKAGVVEKCTFCQNRVERGEVPARPPTAASRATASSDDAPSIGAPGPARRLIVTPALIASPLVL</sequence>
<gene>
    <name evidence="7" type="ORF">D1639_04640</name>
</gene>
<feature type="domain" description="4Fe-4S ferredoxin-type" evidence="6">
    <location>
        <begin position="1"/>
        <end position="28"/>
    </location>
</feature>
<organism evidence="7">
    <name type="scientific">Muribaculaceae bacterium Z82</name>
    <dbReference type="NCBI Taxonomy" id="2304548"/>
    <lineage>
        <taxon>Bacteria</taxon>
        <taxon>Pseudomonadati</taxon>
        <taxon>Bacteroidota</taxon>
        <taxon>Bacteroidia</taxon>
        <taxon>Bacteroidales</taxon>
        <taxon>Muribaculaceae</taxon>
    </lineage>
</organism>
<dbReference type="PROSITE" id="PS51379">
    <property type="entry name" value="4FE4S_FER_2"/>
    <property type="match status" value="3"/>
</dbReference>
<dbReference type="CDD" id="cd10551">
    <property type="entry name" value="PsrB"/>
    <property type="match status" value="1"/>
</dbReference>
<proteinExistence type="predicted"/>
<evidence type="ECO:0000256" key="3">
    <source>
        <dbReference type="ARBA" id="ARBA00023004"/>
    </source>
</evidence>
<evidence type="ECO:0000313" key="7">
    <source>
        <dbReference type="EMBL" id="NBI34328.1"/>
    </source>
</evidence>
<dbReference type="GO" id="GO:0046872">
    <property type="term" value="F:metal ion binding"/>
    <property type="evidence" value="ECO:0007669"/>
    <property type="project" value="UniProtKB-KW"/>
</dbReference>
<feature type="compositionally biased region" description="Low complexity" evidence="5">
    <location>
        <begin position="156"/>
        <end position="171"/>
    </location>
</feature>
<protein>
    <submittedName>
        <fullName evidence="7">4Fe-4S dicluster domain-containing protein</fullName>
    </submittedName>
</protein>
<feature type="region of interest" description="Disordered" evidence="5">
    <location>
        <begin position="151"/>
        <end position="176"/>
    </location>
</feature>
<comment type="caution">
    <text evidence="7">The sequence shown here is derived from an EMBL/GenBank/DDBJ whole genome shotgun (WGS) entry which is preliminary data.</text>
</comment>
<evidence type="ECO:0000256" key="1">
    <source>
        <dbReference type="ARBA" id="ARBA00022485"/>
    </source>
</evidence>
<keyword evidence="3" id="KW-0408">Iron</keyword>
<keyword evidence="4" id="KW-0411">Iron-sulfur</keyword>
<evidence type="ECO:0000259" key="6">
    <source>
        <dbReference type="PROSITE" id="PS51379"/>
    </source>
</evidence>
<evidence type="ECO:0000256" key="4">
    <source>
        <dbReference type="ARBA" id="ARBA00023014"/>
    </source>
</evidence>
<dbReference type="InterPro" id="IPR017896">
    <property type="entry name" value="4Fe4S_Fe-S-bd"/>
</dbReference>
<keyword evidence="2" id="KW-0479">Metal-binding</keyword>
<feature type="domain" description="4Fe-4S ferredoxin-type" evidence="6">
    <location>
        <begin position="84"/>
        <end position="113"/>
    </location>
</feature>
<name>A0A7C9NC92_9BACT</name>
<dbReference type="PANTHER" id="PTHR43177:SF3">
    <property type="entry name" value="PROTEIN NRFC HOMOLOG"/>
    <property type="match status" value="1"/>
</dbReference>
<dbReference type="Gene3D" id="3.30.70.20">
    <property type="match status" value="2"/>
</dbReference>
<dbReference type="SUPFAM" id="SSF54862">
    <property type="entry name" value="4Fe-4S ferredoxins"/>
    <property type="match status" value="1"/>
</dbReference>
<dbReference type="Pfam" id="PF13247">
    <property type="entry name" value="Fer4_11"/>
    <property type="match status" value="1"/>
</dbReference>
<dbReference type="InterPro" id="IPR050954">
    <property type="entry name" value="ET_IronSulfur_Cluster-Binding"/>
</dbReference>
<keyword evidence="1" id="KW-0004">4Fe-4S</keyword>
<dbReference type="GO" id="GO:0051539">
    <property type="term" value="F:4 iron, 4 sulfur cluster binding"/>
    <property type="evidence" value="ECO:0007669"/>
    <property type="project" value="UniProtKB-KW"/>
</dbReference>
<reference evidence="7" key="1">
    <citation type="submission" date="2018-08" db="EMBL/GenBank/DDBJ databases">
        <title>Murine metabolic-syndrome-specific gut microbial biobank.</title>
        <authorList>
            <person name="Liu C."/>
        </authorList>
    </citation>
    <scope>NUCLEOTIDE SEQUENCE [LARGE SCALE GENOMIC DNA]</scope>
    <source>
        <strain evidence="7">Z82</strain>
    </source>
</reference>